<keyword evidence="6" id="KW-0106">Calcium</keyword>
<comment type="similarity">
    <text evidence="2">Belongs to the sulfatase family.</text>
</comment>
<accession>A0ABT7PHR8</accession>
<dbReference type="InterPro" id="IPR000917">
    <property type="entry name" value="Sulfatase_N"/>
</dbReference>
<comment type="cofactor">
    <cofactor evidence="1">
        <name>Ca(2+)</name>
        <dbReference type="ChEBI" id="CHEBI:29108"/>
    </cofactor>
</comment>
<evidence type="ECO:0000256" key="1">
    <source>
        <dbReference type="ARBA" id="ARBA00001913"/>
    </source>
</evidence>
<evidence type="ECO:0000256" key="3">
    <source>
        <dbReference type="ARBA" id="ARBA00022723"/>
    </source>
</evidence>
<dbReference type="Pfam" id="PF00884">
    <property type="entry name" value="Sulfatase"/>
    <property type="match status" value="1"/>
</dbReference>
<evidence type="ECO:0000313" key="10">
    <source>
        <dbReference type="EMBL" id="MDM4016052.1"/>
    </source>
</evidence>
<dbReference type="RefSeq" id="WP_289163654.1">
    <property type="nucleotide sequence ID" value="NZ_JASZZN010000007.1"/>
</dbReference>
<keyword evidence="5" id="KW-0378">Hydrolase</keyword>
<dbReference type="PANTHER" id="PTHR45953:SF1">
    <property type="entry name" value="IDURONATE 2-SULFATASE"/>
    <property type="match status" value="1"/>
</dbReference>
<evidence type="ECO:0000256" key="2">
    <source>
        <dbReference type="ARBA" id="ARBA00008779"/>
    </source>
</evidence>
<dbReference type="Proteomes" id="UP001239462">
    <property type="component" value="Unassembled WGS sequence"/>
</dbReference>
<evidence type="ECO:0000259" key="9">
    <source>
        <dbReference type="Pfam" id="PF00884"/>
    </source>
</evidence>
<keyword evidence="3" id="KW-0479">Metal-binding</keyword>
<dbReference type="PANTHER" id="PTHR45953">
    <property type="entry name" value="IDURONATE 2-SULFATASE"/>
    <property type="match status" value="1"/>
</dbReference>
<dbReference type="InterPro" id="IPR035874">
    <property type="entry name" value="IDS"/>
</dbReference>
<dbReference type="SUPFAM" id="SSF53649">
    <property type="entry name" value="Alkaline phosphatase-like"/>
    <property type="match status" value="1"/>
</dbReference>
<evidence type="ECO:0000256" key="6">
    <source>
        <dbReference type="ARBA" id="ARBA00022837"/>
    </source>
</evidence>
<feature type="chain" id="PRO_5045804398" evidence="8">
    <location>
        <begin position="24"/>
        <end position="505"/>
    </location>
</feature>
<dbReference type="InterPro" id="IPR017850">
    <property type="entry name" value="Alkaline_phosphatase_core_sf"/>
</dbReference>
<evidence type="ECO:0000313" key="11">
    <source>
        <dbReference type="Proteomes" id="UP001239462"/>
    </source>
</evidence>
<comment type="caution">
    <text evidence="10">The sequence shown here is derived from an EMBL/GenBank/DDBJ whole genome shotgun (WGS) entry which is preliminary data.</text>
</comment>
<evidence type="ECO:0000256" key="5">
    <source>
        <dbReference type="ARBA" id="ARBA00022801"/>
    </source>
</evidence>
<reference evidence="10 11" key="1">
    <citation type="submission" date="2023-06" db="EMBL/GenBank/DDBJ databases">
        <title>Roseiconus lacunae JC819 isolated from Gulf of Mannar region, Tamil Nadu.</title>
        <authorList>
            <person name="Pk S."/>
            <person name="Ch S."/>
            <person name="Ch V.R."/>
        </authorList>
    </citation>
    <scope>NUCLEOTIDE SEQUENCE [LARGE SCALE GENOMIC DNA]</scope>
    <source>
        <strain evidence="10 11">JC819</strain>
    </source>
</reference>
<evidence type="ECO:0000256" key="7">
    <source>
        <dbReference type="SAM" id="MobiDB-lite"/>
    </source>
</evidence>
<evidence type="ECO:0000256" key="4">
    <source>
        <dbReference type="ARBA" id="ARBA00022729"/>
    </source>
</evidence>
<feature type="region of interest" description="Disordered" evidence="7">
    <location>
        <begin position="149"/>
        <end position="173"/>
    </location>
</feature>
<dbReference type="CDD" id="cd16030">
    <property type="entry name" value="iduronate-2-sulfatase"/>
    <property type="match status" value="1"/>
</dbReference>
<protein>
    <submittedName>
        <fullName evidence="10">Sulfatase</fullName>
    </submittedName>
</protein>
<dbReference type="Gene3D" id="3.40.720.10">
    <property type="entry name" value="Alkaline Phosphatase, subunit A"/>
    <property type="match status" value="1"/>
</dbReference>
<feature type="domain" description="Sulfatase N-terminal" evidence="9">
    <location>
        <begin position="28"/>
        <end position="380"/>
    </location>
</feature>
<sequence length="505" mass="55924">MHRAIRLALILFAGVFASAITRADDRPPNVLMIAIDDLNDWVEPLGGHPQVKTPAMARLAARGVTFTNAHCQAPLCNPSRTSIMTGRRPTSTGVYGLAPWIRNVDDLQDLVTMPQHFASNGYKTLIGGKIHHGGNGRGKNAAKEADVWGPPAKVGARPKQKLIGPTPGGNNPLMDWGTFPHRDEDKGDWEVASWATEQLEQLAGQSDKPFFLAAGFFLPHVPCYVTQRWYDMYPEESLVGPPILQGDRDDTPESSWYIHWYLPEPRTSWLEENNQLKNLTRSYLASISFVDSQVGRILDALESNGLADSTIVVLWSDHGYHLGEKAISGKNSLWRHSTRVPLIISVPEGLTELECSSGKKCNQPAELLDLYPTLAELVGIPVPSNQEGLSLVPQLVDTQATRQRPAICTHNAGNHSVCDTRWRYIVYADGEQELYDVSIDPLEHNNLIDDGVLTDEQKAAVKRLSSFLPDDEAPLAPGSAHRILEKRGDGFYWQEKKIVPQDAMK</sequence>
<keyword evidence="4 8" id="KW-0732">Signal</keyword>
<gene>
    <name evidence="10" type="ORF">QTN89_11460</name>
</gene>
<organism evidence="10 11">
    <name type="scientific">Roseiconus lacunae</name>
    <dbReference type="NCBI Taxonomy" id="2605694"/>
    <lineage>
        <taxon>Bacteria</taxon>
        <taxon>Pseudomonadati</taxon>
        <taxon>Planctomycetota</taxon>
        <taxon>Planctomycetia</taxon>
        <taxon>Pirellulales</taxon>
        <taxon>Pirellulaceae</taxon>
        <taxon>Roseiconus</taxon>
    </lineage>
</organism>
<proteinExistence type="inferred from homology"/>
<name>A0ABT7PHR8_9BACT</name>
<keyword evidence="11" id="KW-1185">Reference proteome</keyword>
<feature type="signal peptide" evidence="8">
    <location>
        <begin position="1"/>
        <end position="23"/>
    </location>
</feature>
<dbReference type="EMBL" id="JASZZN010000007">
    <property type="protein sequence ID" value="MDM4016052.1"/>
    <property type="molecule type" value="Genomic_DNA"/>
</dbReference>
<evidence type="ECO:0000256" key="8">
    <source>
        <dbReference type="SAM" id="SignalP"/>
    </source>
</evidence>